<evidence type="ECO:0000256" key="3">
    <source>
        <dbReference type="ARBA" id="ARBA00022679"/>
    </source>
</evidence>
<dbReference type="Pfam" id="PF03705">
    <property type="entry name" value="CheR_N"/>
    <property type="match status" value="1"/>
</dbReference>
<dbReference type="InterPro" id="IPR000780">
    <property type="entry name" value="CheR_MeTrfase"/>
</dbReference>
<gene>
    <name evidence="7" type="ORF">J2792_000803</name>
</gene>
<protein>
    <recommendedName>
        <fullName evidence="5">Chemotaxis protein methyltransferase</fullName>
        <ecNumber evidence="5">2.1.1.80</ecNumber>
    </recommendedName>
</protein>
<dbReference type="Gene3D" id="1.10.155.10">
    <property type="entry name" value="Chemotaxis receptor methyltransferase CheR, N-terminal domain"/>
    <property type="match status" value="1"/>
</dbReference>
<evidence type="ECO:0000256" key="4">
    <source>
        <dbReference type="ARBA" id="ARBA00022691"/>
    </source>
</evidence>
<keyword evidence="3 5" id="KW-0808">Transferase</keyword>
<dbReference type="Gene3D" id="3.40.50.150">
    <property type="entry name" value="Vaccinia Virus protein VP39"/>
    <property type="match status" value="1"/>
</dbReference>
<dbReference type="PIRSF" id="PIRSF000410">
    <property type="entry name" value="CheR"/>
    <property type="match status" value="1"/>
</dbReference>
<dbReference type="GO" id="GO:0008983">
    <property type="term" value="F:protein-glutamate O-methyltransferase activity"/>
    <property type="evidence" value="ECO:0007669"/>
    <property type="project" value="UniProtKB-EC"/>
</dbReference>
<dbReference type="EC" id="2.1.1.80" evidence="5"/>
<evidence type="ECO:0000313" key="7">
    <source>
        <dbReference type="EMBL" id="MDR6509963.1"/>
    </source>
</evidence>
<dbReference type="PANTHER" id="PTHR24422:SF26">
    <property type="entry name" value="CHEMOTAXIS PROTEIN METHYLTRANSFERASE"/>
    <property type="match status" value="1"/>
</dbReference>
<dbReference type="InterPro" id="IPR022641">
    <property type="entry name" value="CheR_N"/>
</dbReference>
<dbReference type="SUPFAM" id="SSF53335">
    <property type="entry name" value="S-adenosyl-L-methionine-dependent methyltransferases"/>
    <property type="match status" value="1"/>
</dbReference>
<feature type="domain" description="CheR-type methyltransferase" evidence="6">
    <location>
        <begin position="1"/>
        <end position="274"/>
    </location>
</feature>
<dbReference type="PROSITE" id="PS50123">
    <property type="entry name" value="CHER"/>
    <property type="match status" value="1"/>
</dbReference>
<dbReference type="EMBL" id="JAVDRD010000001">
    <property type="protein sequence ID" value="MDR6509963.1"/>
    <property type="molecule type" value="Genomic_DNA"/>
</dbReference>
<evidence type="ECO:0000256" key="5">
    <source>
        <dbReference type="PIRNR" id="PIRNR000410"/>
    </source>
</evidence>
<dbReference type="InterPro" id="IPR029063">
    <property type="entry name" value="SAM-dependent_MTases_sf"/>
</dbReference>
<dbReference type="CDD" id="cd02440">
    <property type="entry name" value="AdoMet_MTases"/>
    <property type="match status" value="1"/>
</dbReference>
<organism evidence="7 8">
    <name type="scientific">Novosphingobium capsulatum</name>
    <dbReference type="NCBI Taxonomy" id="13688"/>
    <lineage>
        <taxon>Bacteria</taxon>
        <taxon>Pseudomonadati</taxon>
        <taxon>Pseudomonadota</taxon>
        <taxon>Alphaproteobacteria</taxon>
        <taxon>Sphingomonadales</taxon>
        <taxon>Sphingomonadaceae</taxon>
        <taxon>Novosphingobium</taxon>
    </lineage>
</organism>
<evidence type="ECO:0000256" key="2">
    <source>
        <dbReference type="ARBA" id="ARBA00022603"/>
    </source>
</evidence>
<keyword evidence="4 5" id="KW-0949">S-adenosyl-L-methionine</keyword>
<comment type="function">
    <text evidence="5">Methylation of the membrane-bound methyl-accepting chemotaxis proteins (MCP) to form gamma-glutamyl methyl ester residues in MCP.</text>
</comment>
<accession>A0ABU1MHZ0</accession>
<proteinExistence type="predicted"/>
<reference evidence="7 8" key="1">
    <citation type="submission" date="2023-07" db="EMBL/GenBank/DDBJ databases">
        <title>Sorghum-associated microbial communities from plants grown in Nebraska, USA.</title>
        <authorList>
            <person name="Schachtman D."/>
        </authorList>
    </citation>
    <scope>NUCLEOTIDE SEQUENCE [LARGE SCALE GENOMIC DNA]</scope>
    <source>
        <strain evidence="7 8">DS1027</strain>
    </source>
</reference>
<dbReference type="InterPro" id="IPR036804">
    <property type="entry name" value="CheR_N_sf"/>
</dbReference>
<dbReference type="InterPro" id="IPR022642">
    <property type="entry name" value="CheR_C"/>
</dbReference>
<comment type="catalytic activity">
    <reaction evidence="1 5">
        <text>L-glutamyl-[protein] + S-adenosyl-L-methionine = [protein]-L-glutamate 5-O-methyl ester + S-adenosyl-L-homocysteine</text>
        <dbReference type="Rhea" id="RHEA:24452"/>
        <dbReference type="Rhea" id="RHEA-COMP:10208"/>
        <dbReference type="Rhea" id="RHEA-COMP:10311"/>
        <dbReference type="ChEBI" id="CHEBI:29973"/>
        <dbReference type="ChEBI" id="CHEBI:57856"/>
        <dbReference type="ChEBI" id="CHEBI:59789"/>
        <dbReference type="ChEBI" id="CHEBI:82795"/>
        <dbReference type="EC" id="2.1.1.80"/>
    </reaction>
</comment>
<name>A0ABU1MHZ0_9SPHN</name>
<dbReference type="GO" id="GO:0032259">
    <property type="term" value="P:methylation"/>
    <property type="evidence" value="ECO:0007669"/>
    <property type="project" value="UniProtKB-KW"/>
</dbReference>
<dbReference type="SUPFAM" id="SSF47757">
    <property type="entry name" value="Chemotaxis receptor methyltransferase CheR, N-terminal domain"/>
    <property type="match status" value="1"/>
</dbReference>
<dbReference type="Proteomes" id="UP001184150">
    <property type="component" value="Unassembled WGS sequence"/>
</dbReference>
<keyword evidence="8" id="KW-1185">Reference proteome</keyword>
<evidence type="ECO:0000259" key="6">
    <source>
        <dbReference type="PROSITE" id="PS50123"/>
    </source>
</evidence>
<comment type="caution">
    <text evidence="7">The sequence shown here is derived from an EMBL/GenBank/DDBJ whole genome shotgun (WGS) entry which is preliminary data.</text>
</comment>
<sequence>MGDGITPRTFKHLSAFIYDQCGIRMPAAKQTMVEGRLRRRARALHFEKLEEYCRFVLGEGAGSDEVVHLINAVTTNKTDFFREPRHFERLAQNILPGFAAKRRQLVRAWSAACSTGAEPYTLAMVMDDFAQANGGPDYAILATDLDTNVLATAQKGIYPREMMEPVPALLRQRYVGMGQGARANEARIHPGLRAKVGFAQLNLMEPAYAIGHQVDLIFCRNVLIYFDKPTQKKVVSRLVECLAPGGYLFVGHSESIAGFDLPLDSVGNTIFQRR</sequence>
<dbReference type="PRINTS" id="PR00996">
    <property type="entry name" value="CHERMTFRASE"/>
</dbReference>
<dbReference type="Pfam" id="PF01739">
    <property type="entry name" value="CheR"/>
    <property type="match status" value="1"/>
</dbReference>
<dbReference type="PANTHER" id="PTHR24422">
    <property type="entry name" value="CHEMOTAXIS PROTEIN METHYLTRANSFERASE"/>
    <property type="match status" value="1"/>
</dbReference>
<dbReference type="SMART" id="SM00138">
    <property type="entry name" value="MeTrc"/>
    <property type="match status" value="1"/>
</dbReference>
<evidence type="ECO:0000256" key="1">
    <source>
        <dbReference type="ARBA" id="ARBA00001541"/>
    </source>
</evidence>
<evidence type="ECO:0000313" key="8">
    <source>
        <dbReference type="Proteomes" id="UP001184150"/>
    </source>
</evidence>
<dbReference type="InterPro" id="IPR050903">
    <property type="entry name" value="Bact_Chemotaxis_MeTrfase"/>
</dbReference>
<keyword evidence="2 5" id="KW-0489">Methyltransferase</keyword>
<dbReference type="InterPro" id="IPR026024">
    <property type="entry name" value="Chemotaxis_MeTrfase_CheR"/>
</dbReference>